<organism evidence="1 2">
    <name type="scientific">Providencia huaxiensis</name>
    <dbReference type="NCBI Taxonomy" id="2027290"/>
    <lineage>
        <taxon>Bacteria</taxon>
        <taxon>Pseudomonadati</taxon>
        <taxon>Pseudomonadota</taxon>
        <taxon>Gammaproteobacteria</taxon>
        <taxon>Enterobacterales</taxon>
        <taxon>Morganellaceae</taxon>
        <taxon>Providencia</taxon>
    </lineage>
</organism>
<dbReference type="RefSeq" id="WP_166268273.1">
    <property type="nucleotide sequence ID" value="NZ_CP178222.1"/>
</dbReference>
<sequence>MMKTNMTDVLLDGALIMVLGGALIAGFELMPSQEKTDSVIAEYRVDIEKRDGLSLYSNKSTVRIDVVGEIPAEKDLPLPGERVALMLYDKSQAQMCQDNRCMDVDVIITKPAFLRRHHEPGKQSASN</sequence>
<evidence type="ECO:0000313" key="2">
    <source>
        <dbReference type="Proteomes" id="UP000674270"/>
    </source>
</evidence>
<dbReference type="EMBL" id="JAGKLY010000017">
    <property type="protein sequence ID" value="MBQ0270745.1"/>
    <property type="molecule type" value="Genomic_DNA"/>
</dbReference>
<evidence type="ECO:0000313" key="1">
    <source>
        <dbReference type="EMBL" id="MBQ0270745.1"/>
    </source>
</evidence>
<accession>A0A8I2DDV9</accession>
<protein>
    <submittedName>
        <fullName evidence="1">Uncharacterized protein</fullName>
    </submittedName>
</protein>
<comment type="caution">
    <text evidence="1">The sequence shown here is derived from an EMBL/GenBank/DDBJ whole genome shotgun (WGS) entry which is preliminary data.</text>
</comment>
<dbReference type="AlphaFoldDB" id="A0A8I2DDV9"/>
<reference evidence="1" key="1">
    <citation type="submission" date="2021-03" db="EMBL/GenBank/DDBJ databases">
        <authorList>
            <person name="Stanton E."/>
        </authorList>
    </citation>
    <scope>NUCLEOTIDE SEQUENCE</scope>
    <source>
        <strain evidence="1">2020EL-00113</strain>
    </source>
</reference>
<proteinExistence type="predicted"/>
<gene>
    <name evidence="1" type="ORF">J7T18_20885</name>
</gene>
<name>A0A8I2DDV9_9GAMM</name>
<dbReference type="Proteomes" id="UP000674270">
    <property type="component" value="Unassembled WGS sequence"/>
</dbReference>